<organism evidence="1 2">
    <name type="scientific">Streptomyces ferrugineus</name>
    <dbReference type="NCBI Taxonomy" id="1413221"/>
    <lineage>
        <taxon>Bacteria</taxon>
        <taxon>Bacillati</taxon>
        <taxon>Actinomycetota</taxon>
        <taxon>Actinomycetes</taxon>
        <taxon>Kitasatosporales</taxon>
        <taxon>Streptomycetaceae</taxon>
        <taxon>Streptomyces</taxon>
    </lineage>
</organism>
<dbReference type="EMBL" id="CP063373">
    <property type="protein sequence ID" value="QOV40399.1"/>
    <property type="molecule type" value="Genomic_DNA"/>
</dbReference>
<dbReference type="Proteomes" id="UP000594205">
    <property type="component" value="Chromosome"/>
</dbReference>
<evidence type="ECO:0000313" key="2">
    <source>
        <dbReference type="Proteomes" id="UP000594205"/>
    </source>
</evidence>
<evidence type="ECO:0000313" key="1">
    <source>
        <dbReference type="EMBL" id="QOV40399.1"/>
    </source>
</evidence>
<reference evidence="1 2" key="1">
    <citation type="submission" date="2020-10" db="EMBL/GenBank/DDBJ databases">
        <title>Streptomyces ferrugineus complate genome analysis.</title>
        <authorList>
            <person name="Anwar N."/>
        </authorList>
    </citation>
    <scope>NUCLEOTIDE SEQUENCE [LARGE SCALE GENOMIC DNA]</scope>
    <source>
        <strain evidence="1 2">CCTCC AA2014009</strain>
    </source>
</reference>
<dbReference type="RefSeq" id="WP_194048986.1">
    <property type="nucleotide sequence ID" value="NZ_CP063373.1"/>
</dbReference>
<dbReference type="AlphaFoldDB" id="A0A7M2SWX0"/>
<accession>A0A7M2SWX0</accession>
<gene>
    <name evidence="1" type="ORF">IM697_19515</name>
</gene>
<sequence length="55" mass="5940">MPPTKAFLFLTFLGGNHTSYWSEGRCADCRAVRRTAPLDCSPLEGRIIPVSGATA</sequence>
<protein>
    <submittedName>
        <fullName evidence="1">Uncharacterized protein</fullName>
    </submittedName>
</protein>
<keyword evidence="2" id="KW-1185">Reference proteome</keyword>
<dbReference type="KEGG" id="sfeu:IM697_19515"/>
<proteinExistence type="predicted"/>
<name>A0A7M2SWX0_9ACTN</name>